<evidence type="ECO:0000313" key="2">
    <source>
        <dbReference type="Proteomes" id="UP000034189"/>
    </source>
</evidence>
<dbReference type="EMBL" id="CP011114">
    <property type="protein sequence ID" value="AKG33735.1"/>
    <property type="molecule type" value="Genomic_DNA"/>
</dbReference>
<name>A0A0F7CHH0_PAEDU</name>
<dbReference type="HOGENOM" id="CLU_2754045_0_0_9"/>
<dbReference type="Proteomes" id="UP000034189">
    <property type="component" value="Chromosome"/>
</dbReference>
<dbReference type="AlphaFoldDB" id="A0A0F7CHH0"/>
<gene>
    <name evidence="1" type="ORF">VK70_03330</name>
</gene>
<dbReference type="RefSeq" id="WP_046722796.1">
    <property type="nucleotide sequence ID" value="NZ_CP011114.1"/>
</dbReference>
<proteinExistence type="predicted"/>
<sequence length="70" mass="6707">MTPGGFGDGRIAESSVIPSGKSLFAAVGPLNVSGAVRPVGAARRLCRGEANSQGAASGAEEAVAAAGILP</sequence>
<dbReference type="PATRIC" id="fig|1333534.5.peg.719"/>
<reference evidence="1 2" key="1">
    <citation type="submission" date="2015-03" db="EMBL/GenBank/DDBJ databases">
        <authorList>
            <person name="Abdul Halim M."/>
        </authorList>
    </citation>
    <scope>NUCLEOTIDE SEQUENCE [LARGE SCALE GENOMIC DNA]</scope>
    <source>
        <strain evidence="1 2">ATCC 35681</strain>
    </source>
</reference>
<organism evidence="1 2">
    <name type="scientific">Paenibacillus durus ATCC 35681</name>
    <dbReference type="NCBI Taxonomy" id="1333534"/>
    <lineage>
        <taxon>Bacteria</taxon>
        <taxon>Bacillati</taxon>
        <taxon>Bacillota</taxon>
        <taxon>Bacilli</taxon>
        <taxon>Bacillales</taxon>
        <taxon>Paenibacillaceae</taxon>
        <taxon>Paenibacillus</taxon>
    </lineage>
</organism>
<evidence type="ECO:0000313" key="1">
    <source>
        <dbReference type="EMBL" id="AKG33735.1"/>
    </source>
</evidence>
<reference evidence="1 2" key="2">
    <citation type="journal article" date="2016" name="Genome Announc.">
        <title>Genome Sequence of a Gram-Positive Diazotroph, Paenibacillus durus Type Strain ATCC 35681.</title>
        <authorList>
            <person name="Halim M.A."/>
            <person name="Rahman A.Y."/>
            <person name="Sim K.S."/>
            <person name="Yam H.C."/>
            <person name="Rahim A.A."/>
            <person name="Ghazali A.H."/>
            <person name="Najimudin N."/>
        </authorList>
    </citation>
    <scope>NUCLEOTIDE SEQUENCE [LARGE SCALE GENOMIC DNA]</scope>
    <source>
        <strain evidence="1 2">ATCC 35681</strain>
    </source>
</reference>
<protein>
    <submittedName>
        <fullName evidence="1">Uncharacterized protein</fullName>
    </submittedName>
</protein>
<accession>A0A0F7CHH0</accession>